<name>A0A8H4LB51_9HYPO</name>
<dbReference type="InterPro" id="IPR037045">
    <property type="entry name" value="S8pro/Inhibitor_I9_sf"/>
</dbReference>
<evidence type="ECO:0000256" key="8">
    <source>
        <dbReference type="SAM" id="MobiDB-lite"/>
    </source>
</evidence>
<evidence type="ECO:0000313" key="13">
    <source>
        <dbReference type="Proteomes" id="UP000554235"/>
    </source>
</evidence>
<feature type="active site" description="Charge relay system" evidence="6">
    <location>
        <position position="188"/>
    </location>
</feature>
<feature type="chain" id="PRO_5034292802" evidence="9">
    <location>
        <begin position="21"/>
        <end position="433"/>
    </location>
</feature>
<dbReference type="AlphaFoldDB" id="A0A8H4LB51"/>
<evidence type="ECO:0000256" key="6">
    <source>
        <dbReference type="PROSITE-ProRule" id="PRU01240"/>
    </source>
</evidence>
<dbReference type="Gene3D" id="3.30.70.80">
    <property type="entry name" value="Peptidase S8 propeptide/proteinase inhibitor I9"/>
    <property type="match status" value="1"/>
</dbReference>
<dbReference type="InterPro" id="IPR050131">
    <property type="entry name" value="Peptidase_S8_subtilisin-like"/>
</dbReference>
<feature type="region of interest" description="Disordered" evidence="8">
    <location>
        <begin position="117"/>
        <end position="142"/>
    </location>
</feature>
<evidence type="ECO:0000259" key="10">
    <source>
        <dbReference type="Pfam" id="PF00082"/>
    </source>
</evidence>
<dbReference type="PANTHER" id="PTHR43806:SF58">
    <property type="entry name" value="ALKALINE PROTEASE 1-RELATED"/>
    <property type="match status" value="1"/>
</dbReference>
<dbReference type="PRINTS" id="PR00723">
    <property type="entry name" value="SUBTILISIN"/>
</dbReference>
<dbReference type="Pfam" id="PF05922">
    <property type="entry name" value="Inhibitor_I9"/>
    <property type="match status" value="1"/>
</dbReference>
<feature type="domain" description="Inhibitor I9" evidence="11">
    <location>
        <begin position="39"/>
        <end position="119"/>
    </location>
</feature>
<dbReference type="Proteomes" id="UP000554235">
    <property type="component" value="Unassembled WGS sequence"/>
</dbReference>
<sequence length="433" mass="46571">MVNFKNLVIVATTLIGCTSSAPTSPTNEVSDVSDIIPGSYIITLKPQIKPAKVKAHLNWVGDVHKRSLTKRDSDLGVEKTYDNKAGFHAYAGTFDPSTIKEIKKSSDVVHVEPDRRVTLSWNEDTPEEQHEDEPEDDQVDQSQFDRRDEINQGTATWSLSAVSRRVKGFNNYYYDSGAGDDSYAYIVDSGVRTTHKEFQGRAKGVYTAFKRDYTDRLGHGTHVAGIIAGKTFGVAKRAQILSVKVFQGKSADLSVILEGINWAVQDIINKDRQEFAVINLSLGVDGVSAAMNMAVENAAKAGVVCVVASGNAGKNTATTSPGSAKNVITVGAIDKNWSVASFSNWGPSVDIMAPGVGVISASWKSDKGTYIQSGTSMAAPHVAGLVLYAQSVEGVVGVSKTTAWLKKVGTRNKISGKLRNAPNLIANNNNFLQ</sequence>
<dbReference type="OrthoDB" id="206201at2759"/>
<accession>A0A8H4LB51</accession>
<dbReference type="InterPro" id="IPR010259">
    <property type="entry name" value="S8pro/Inhibitor_I9"/>
</dbReference>
<dbReference type="GO" id="GO:0006508">
    <property type="term" value="P:proteolysis"/>
    <property type="evidence" value="ECO:0007669"/>
    <property type="project" value="UniProtKB-KW"/>
</dbReference>
<dbReference type="InterPro" id="IPR034193">
    <property type="entry name" value="PCSK9_ProteinaseK-like"/>
</dbReference>
<dbReference type="FunFam" id="3.40.50.200:FF:000007">
    <property type="entry name" value="Subtilisin-like serine protease"/>
    <property type="match status" value="1"/>
</dbReference>
<evidence type="ECO:0000256" key="3">
    <source>
        <dbReference type="ARBA" id="ARBA00022729"/>
    </source>
</evidence>
<protein>
    <submittedName>
        <fullName evidence="12">Alkaline protease (Oryzin)</fullName>
    </submittedName>
</protein>
<feature type="compositionally biased region" description="Acidic residues" evidence="8">
    <location>
        <begin position="124"/>
        <end position="139"/>
    </location>
</feature>
<dbReference type="CDD" id="cd04077">
    <property type="entry name" value="Peptidases_S8_PCSK9_ProteinaseK_like"/>
    <property type="match status" value="1"/>
</dbReference>
<dbReference type="InterPro" id="IPR036852">
    <property type="entry name" value="Peptidase_S8/S53_dom_sf"/>
</dbReference>
<comment type="similarity">
    <text evidence="1 6 7">Belongs to the peptidase S8 family.</text>
</comment>
<keyword evidence="13" id="KW-1185">Reference proteome</keyword>
<gene>
    <name evidence="12" type="ORF">FALBO_8487</name>
</gene>
<evidence type="ECO:0000256" key="5">
    <source>
        <dbReference type="ARBA" id="ARBA00022825"/>
    </source>
</evidence>
<organism evidence="12 13">
    <name type="scientific">Fusarium albosuccineum</name>
    <dbReference type="NCBI Taxonomy" id="1237068"/>
    <lineage>
        <taxon>Eukaryota</taxon>
        <taxon>Fungi</taxon>
        <taxon>Dikarya</taxon>
        <taxon>Ascomycota</taxon>
        <taxon>Pezizomycotina</taxon>
        <taxon>Sordariomycetes</taxon>
        <taxon>Hypocreomycetidae</taxon>
        <taxon>Hypocreales</taxon>
        <taxon>Nectriaceae</taxon>
        <taxon>Fusarium</taxon>
        <taxon>Fusarium decemcellulare species complex</taxon>
    </lineage>
</organism>
<dbReference type="SUPFAM" id="SSF52743">
    <property type="entry name" value="Subtilisin-like"/>
    <property type="match status" value="1"/>
</dbReference>
<dbReference type="InterPro" id="IPR023828">
    <property type="entry name" value="Peptidase_S8_Ser-AS"/>
</dbReference>
<evidence type="ECO:0000259" key="11">
    <source>
        <dbReference type="Pfam" id="PF05922"/>
    </source>
</evidence>
<dbReference type="EMBL" id="JAADYS010001155">
    <property type="protein sequence ID" value="KAF4464689.1"/>
    <property type="molecule type" value="Genomic_DNA"/>
</dbReference>
<feature type="domain" description="Peptidase S8/S53" evidence="10">
    <location>
        <begin position="186"/>
        <end position="392"/>
    </location>
</feature>
<evidence type="ECO:0000256" key="2">
    <source>
        <dbReference type="ARBA" id="ARBA00022670"/>
    </source>
</evidence>
<dbReference type="Pfam" id="PF00082">
    <property type="entry name" value="Peptidase_S8"/>
    <property type="match status" value="1"/>
</dbReference>
<dbReference type="InterPro" id="IPR000209">
    <property type="entry name" value="Peptidase_S8/S53_dom"/>
</dbReference>
<feature type="signal peptide" evidence="9">
    <location>
        <begin position="1"/>
        <end position="20"/>
    </location>
</feature>
<proteinExistence type="inferred from homology"/>
<dbReference type="PROSITE" id="PS00137">
    <property type="entry name" value="SUBTILASE_HIS"/>
    <property type="match status" value="1"/>
</dbReference>
<dbReference type="InterPro" id="IPR022398">
    <property type="entry name" value="Peptidase_S8_His-AS"/>
</dbReference>
<dbReference type="SUPFAM" id="SSF54897">
    <property type="entry name" value="Protease propeptides/inhibitors"/>
    <property type="match status" value="1"/>
</dbReference>
<evidence type="ECO:0000256" key="4">
    <source>
        <dbReference type="ARBA" id="ARBA00022801"/>
    </source>
</evidence>
<dbReference type="PROSITE" id="PS00136">
    <property type="entry name" value="SUBTILASE_ASP"/>
    <property type="match status" value="1"/>
</dbReference>
<feature type="active site" description="Charge relay system" evidence="6">
    <location>
        <position position="219"/>
    </location>
</feature>
<comment type="caution">
    <text evidence="12">The sequence shown here is derived from an EMBL/GenBank/DDBJ whole genome shotgun (WGS) entry which is preliminary data.</text>
</comment>
<dbReference type="GO" id="GO:0004252">
    <property type="term" value="F:serine-type endopeptidase activity"/>
    <property type="evidence" value="ECO:0007669"/>
    <property type="project" value="UniProtKB-UniRule"/>
</dbReference>
<evidence type="ECO:0000256" key="7">
    <source>
        <dbReference type="RuleBase" id="RU003355"/>
    </source>
</evidence>
<keyword evidence="5 6" id="KW-0720">Serine protease</keyword>
<dbReference type="InterPro" id="IPR015500">
    <property type="entry name" value="Peptidase_S8_subtilisin-rel"/>
</dbReference>
<dbReference type="PROSITE" id="PS51892">
    <property type="entry name" value="SUBTILASE"/>
    <property type="match status" value="1"/>
</dbReference>
<dbReference type="GO" id="GO:0005576">
    <property type="term" value="C:extracellular region"/>
    <property type="evidence" value="ECO:0007669"/>
    <property type="project" value="UniProtKB-ARBA"/>
</dbReference>
<evidence type="ECO:0000256" key="9">
    <source>
        <dbReference type="SAM" id="SignalP"/>
    </source>
</evidence>
<dbReference type="InterPro" id="IPR023827">
    <property type="entry name" value="Peptidase_S8_Asp-AS"/>
</dbReference>
<evidence type="ECO:0000313" key="12">
    <source>
        <dbReference type="EMBL" id="KAF4464689.1"/>
    </source>
</evidence>
<reference evidence="12 13" key="1">
    <citation type="submission" date="2020-01" db="EMBL/GenBank/DDBJ databases">
        <title>Identification and distribution of gene clusters putatively required for synthesis of sphingolipid metabolism inhibitors in phylogenetically diverse species of the filamentous fungus Fusarium.</title>
        <authorList>
            <person name="Kim H.-S."/>
            <person name="Busman M."/>
            <person name="Brown D.W."/>
            <person name="Divon H."/>
            <person name="Uhlig S."/>
            <person name="Proctor R.H."/>
        </authorList>
    </citation>
    <scope>NUCLEOTIDE SEQUENCE [LARGE SCALE GENOMIC DNA]</scope>
    <source>
        <strain evidence="12 13">NRRL 20459</strain>
    </source>
</reference>
<keyword evidence="3 9" id="KW-0732">Signal</keyword>
<dbReference type="PROSITE" id="PS51257">
    <property type="entry name" value="PROKAR_LIPOPROTEIN"/>
    <property type="match status" value="1"/>
</dbReference>
<keyword evidence="2 6" id="KW-0645">Protease</keyword>
<dbReference type="Gene3D" id="3.40.50.200">
    <property type="entry name" value="Peptidase S8/S53 domain"/>
    <property type="match status" value="1"/>
</dbReference>
<dbReference type="PROSITE" id="PS00138">
    <property type="entry name" value="SUBTILASE_SER"/>
    <property type="match status" value="1"/>
</dbReference>
<keyword evidence="4 6" id="KW-0378">Hydrolase</keyword>
<evidence type="ECO:0000256" key="1">
    <source>
        <dbReference type="ARBA" id="ARBA00011073"/>
    </source>
</evidence>
<dbReference type="PANTHER" id="PTHR43806">
    <property type="entry name" value="PEPTIDASE S8"/>
    <property type="match status" value="1"/>
</dbReference>
<feature type="active site" description="Charge relay system" evidence="6">
    <location>
        <position position="376"/>
    </location>
</feature>